<name>A0AAV5FLM0_ELECO</name>
<dbReference type="InterPro" id="IPR026960">
    <property type="entry name" value="RVT-Znf"/>
</dbReference>
<dbReference type="Proteomes" id="UP001054889">
    <property type="component" value="Unassembled WGS sequence"/>
</dbReference>
<keyword evidence="3" id="KW-1185">Reference proteome</keyword>
<accession>A0AAV5FLM0</accession>
<dbReference type="AlphaFoldDB" id="A0AAV5FLM0"/>
<evidence type="ECO:0000313" key="2">
    <source>
        <dbReference type="EMBL" id="GJN35692.1"/>
    </source>
</evidence>
<dbReference type="EMBL" id="BQKI01000088">
    <property type="protein sequence ID" value="GJN35692.1"/>
    <property type="molecule type" value="Genomic_DNA"/>
</dbReference>
<evidence type="ECO:0000259" key="1">
    <source>
        <dbReference type="Pfam" id="PF13966"/>
    </source>
</evidence>
<evidence type="ECO:0000313" key="3">
    <source>
        <dbReference type="Proteomes" id="UP001054889"/>
    </source>
</evidence>
<reference evidence="2" key="1">
    <citation type="journal article" date="2018" name="DNA Res.">
        <title>Multiple hybrid de novo genome assembly of finger millet, an orphan allotetraploid crop.</title>
        <authorList>
            <person name="Hatakeyama M."/>
            <person name="Aluri S."/>
            <person name="Balachadran M.T."/>
            <person name="Sivarajan S.R."/>
            <person name="Patrignani A."/>
            <person name="Gruter S."/>
            <person name="Poveda L."/>
            <person name="Shimizu-Inatsugi R."/>
            <person name="Baeten J."/>
            <person name="Francoijs K.J."/>
            <person name="Nataraja K.N."/>
            <person name="Reddy Y.A.N."/>
            <person name="Phadnis S."/>
            <person name="Ravikumar R.L."/>
            <person name="Schlapbach R."/>
            <person name="Sreeman S.M."/>
            <person name="Shimizu K.K."/>
        </authorList>
    </citation>
    <scope>NUCLEOTIDE SEQUENCE</scope>
</reference>
<reference evidence="2" key="2">
    <citation type="submission" date="2021-12" db="EMBL/GenBank/DDBJ databases">
        <title>Resequencing data analysis of finger millet.</title>
        <authorList>
            <person name="Hatakeyama M."/>
            <person name="Aluri S."/>
            <person name="Balachadran M.T."/>
            <person name="Sivarajan S.R."/>
            <person name="Poveda L."/>
            <person name="Shimizu-Inatsugi R."/>
            <person name="Schlapbach R."/>
            <person name="Sreeman S.M."/>
            <person name="Shimizu K.K."/>
        </authorList>
    </citation>
    <scope>NUCLEOTIDE SEQUENCE</scope>
</reference>
<organism evidence="2 3">
    <name type="scientific">Eleusine coracana subsp. coracana</name>
    <dbReference type="NCBI Taxonomy" id="191504"/>
    <lineage>
        <taxon>Eukaryota</taxon>
        <taxon>Viridiplantae</taxon>
        <taxon>Streptophyta</taxon>
        <taxon>Embryophyta</taxon>
        <taxon>Tracheophyta</taxon>
        <taxon>Spermatophyta</taxon>
        <taxon>Magnoliopsida</taxon>
        <taxon>Liliopsida</taxon>
        <taxon>Poales</taxon>
        <taxon>Poaceae</taxon>
        <taxon>PACMAD clade</taxon>
        <taxon>Chloridoideae</taxon>
        <taxon>Cynodonteae</taxon>
        <taxon>Eleusininae</taxon>
        <taxon>Eleusine</taxon>
    </lineage>
</organism>
<comment type="caution">
    <text evidence="2">The sequence shown here is derived from an EMBL/GenBank/DDBJ whole genome shotgun (WGS) entry which is preliminary data.</text>
</comment>
<sequence length="98" mass="11836">MIGTCNASPWFKCLWKSCCKSRLKFFFWLIIRDRLNTRNLLRRKNRHLDSYDCVLCSCAQEETLLHILFECQFSQQCWRYLGIHSNSKIFREVFMVGC</sequence>
<protein>
    <recommendedName>
        <fullName evidence="1">Reverse transcriptase zinc-binding domain-containing protein</fullName>
    </recommendedName>
</protein>
<dbReference type="Pfam" id="PF13966">
    <property type="entry name" value="zf-RVT"/>
    <property type="match status" value="1"/>
</dbReference>
<feature type="domain" description="Reverse transcriptase zinc-binding" evidence="1">
    <location>
        <begin position="5"/>
        <end position="78"/>
    </location>
</feature>
<proteinExistence type="predicted"/>
<gene>
    <name evidence="2" type="primary">gb24492</name>
    <name evidence="2" type="ORF">PR202_gb24492</name>
</gene>